<sequence>MESPVLLIYHMQQPRQSALEAVCAAMKIRSVIVSDGDGRVPVGLLTRSENPIRVIREAERRGAHEGVIDEEMIIMAGFDDALLTSFLSTLREQGLLIALKAIETDENRYWNGEMLQEELKKERASFRGR</sequence>
<evidence type="ECO:0000313" key="1">
    <source>
        <dbReference type="EMBL" id="MSS14254.1"/>
    </source>
</evidence>
<gene>
    <name evidence="1" type="ORF">FYJ35_04215</name>
</gene>
<name>A0A6L5X5W2_9FIRM</name>
<accession>A0A6L5X5W2</accession>
<proteinExistence type="predicted"/>
<organism evidence="1 2">
    <name type="scientific">Porcincola intestinalis</name>
    <dbReference type="NCBI Taxonomy" id="2606632"/>
    <lineage>
        <taxon>Bacteria</taxon>
        <taxon>Bacillati</taxon>
        <taxon>Bacillota</taxon>
        <taxon>Clostridia</taxon>
        <taxon>Lachnospirales</taxon>
        <taxon>Lachnospiraceae</taxon>
        <taxon>Porcincola</taxon>
    </lineage>
</organism>
<dbReference type="Proteomes" id="UP000481852">
    <property type="component" value="Unassembled WGS sequence"/>
</dbReference>
<evidence type="ECO:0000313" key="2">
    <source>
        <dbReference type="Proteomes" id="UP000481852"/>
    </source>
</evidence>
<dbReference type="EMBL" id="VULZ01000003">
    <property type="protein sequence ID" value="MSS14254.1"/>
    <property type="molecule type" value="Genomic_DNA"/>
</dbReference>
<dbReference type="RefSeq" id="WP_154523663.1">
    <property type="nucleotide sequence ID" value="NZ_JAQYJL010000016.1"/>
</dbReference>
<comment type="caution">
    <text evidence="1">The sequence shown here is derived from an EMBL/GenBank/DDBJ whole genome shotgun (WGS) entry which is preliminary data.</text>
</comment>
<dbReference type="Pfam" id="PF12646">
    <property type="entry name" value="DUF3783"/>
    <property type="match status" value="1"/>
</dbReference>
<reference evidence="1 2" key="1">
    <citation type="submission" date="2019-08" db="EMBL/GenBank/DDBJ databases">
        <title>In-depth cultivation of the pig gut microbiome towards novel bacterial diversity and tailored functional studies.</title>
        <authorList>
            <person name="Wylensek D."/>
            <person name="Hitch T.C.A."/>
            <person name="Clavel T."/>
        </authorList>
    </citation>
    <scope>NUCLEOTIDE SEQUENCE [LARGE SCALE GENOMIC DNA]</scope>
    <source>
        <strain evidence="1 2">Oil+RF-744-WCA-WT-11</strain>
    </source>
</reference>
<protein>
    <submittedName>
        <fullName evidence="1">DUF3783 domain-containing protein</fullName>
    </submittedName>
</protein>
<keyword evidence="2" id="KW-1185">Reference proteome</keyword>
<dbReference type="InterPro" id="IPR016621">
    <property type="entry name" value="UCP014543"/>
</dbReference>
<dbReference type="AlphaFoldDB" id="A0A6L5X5W2"/>